<feature type="domain" description="Major facilitator superfamily (MFS) profile" evidence="9">
    <location>
        <begin position="9"/>
        <end position="441"/>
    </location>
</feature>
<keyword evidence="5 8" id="KW-1133">Transmembrane helix</keyword>
<proteinExistence type="inferred from homology"/>
<comment type="similarity">
    <text evidence="2 7">Belongs to the major facilitator superfamily. Sugar transporter (TC 2.A.1.1) family.</text>
</comment>
<feature type="transmembrane region" description="Helical" evidence="8">
    <location>
        <begin position="255"/>
        <end position="273"/>
    </location>
</feature>
<comment type="subcellular location">
    <subcellularLocation>
        <location evidence="1">Membrane</location>
        <topology evidence="1">Multi-pass membrane protein</topology>
    </subcellularLocation>
</comment>
<dbReference type="PANTHER" id="PTHR48022:SF9">
    <property type="entry name" value="MAJOR FACILITATOR SUPERFAMILY (MFS) PROFILE DOMAIN-CONTAINING PROTEIN"/>
    <property type="match status" value="1"/>
</dbReference>
<evidence type="ECO:0000256" key="8">
    <source>
        <dbReference type="SAM" id="Phobius"/>
    </source>
</evidence>
<evidence type="ECO:0000256" key="3">
    <source>
        <dbReference type="ARBA" id="ARBA00022448"/>
    </source>
</evidence>
<evidence type="ECO:0000256" key="2">
    <source>
        <dbReference type="ARBA" id="ARBA00010992"/>
    </source>
</evidence>
<name>A0ABR3RT75_9PLEO</name>
<dbReference type="PROSITE" id="PS00217">
    <property type="entry name" value="SUGAR_TRANSPORT_2"/>
    <property type="match status" value="1"/>
</dbReference>
<feature type="transmembrane region" description="Helical" evidence="8">
    <location>
        <begin position="293"/>
        <end position="313"/>
    </location>
</feature>
<feature type="transmembrane region" description="Helical" evidence="8">
    <location>
        <begin position="355"/>
        <end position="376"/>
    </location>
</feature>
<sequence length="490" mass="53812">MGLGITVLSSAFLATGGFLFGYDSGIITSTIALPTFKEHFNSPSDTVTGGIVSAFQGGAIAGTIFNMLFADKLGRRWTIFVGSLISVLGSALQAGAVNMAMLIVGRFIGGFAVGQLTSTIPMYAGELSEAKYRGILSGLLQWMLSWGFLVAQWLGYGCQFDSGEFSWRFPLAFQVVPGIVLIGGIFFLQESPRWPMEKDRHEEALSSLRRLRKGIDEELIDLEFREIRDVIAADRALGNITWTSIITKTSWRKRLLLGCGVQAFGPLSGINVINYYGPRIYSILGISARESLMIVGISGALSIVWCTIGLGLVDKFGRIKPLIISAAGLAAALLVNAVQGQYFNPSNGAQLQSMVAMNFLFSFFYTPLGIISWIYPAEIFPVEIRARGNAITTFTNWAVNLIFAQFSPQALTSIEFKYFYVFFCFNIIALFCYWFFYPETKGKTLEQMDELFGDQLVPHAMQDPAAAAAAMEKDERLHTEIHASRIGSVA</sequence>
<evidence type="ECO:0000256" key="7">
    <source>
        <dbReference type="RuleBase" id="RU003346"/>
    </source>
</evidence>
<protein>
    <recommendedName>
        <fullName evidence="9">Major facilitator superfamily (MFS) profile domain-containing protein</fullName>
    </recommendedName>
</protein>
<dbReference type="InterPro" id="IPR005828">
    <property type="entry name" value="MFS_sugar_transport-like"/>
</dbReference>
<dbReference type="NCBIfam" id="TIGR00879">
    <property type="entry name" value="SP"/>
    <property type="match status" value="1"/>
</dbReference>
<dbReference type="Gene3D" id="1.20.1250.20">
    <property type="entry name" value="MFS general substrate transporter like domains"/>
    <property type="match status" value="1"/>
</dbReference>
<feature type="transmembrane region" description="Helical" evidence="8">
    <location>
        <begin position="167"/>
        <end position="188"/>
    </location>
</feature>
<feature type="transmembrane region" description="Helical" evidence="8">
    <location>
        <begin position="77"/>
        <end position="97"/>
    </location>
</feature>
<keyword evidence="6 8" id="KW-0472">Membrane</keyword>
<evidence type="ECO:0000256" key="4">
    <source>
        <dbReference type="ARBA" id="ARBA00022692"/>
    </source>
</evidence>
<organism evidence="10 11">
    <name type="scientific">Paraconiothyrium brasiliense</name>
    <dbReference type="NCBI Taxonomy" id="300254"/>
    <lineage>
        <taxon>Eukaryota</taxon>
        <taxon>Fungi</taxon>
        <taxon>Dikarya</taxon>
        <taxon>Ascomycota</taxon>
        <taxon>Pezizomycotina</taxon>
        <taxon>Dothideomycetes</taxon>
        <taxon>Pleosporomycetidae</taxon>
        <taxon>Pleosporales</taxon>
        <taxon>Massarineae</taxon>
        <taxon>Didymosphaeriaceae</taxon>
        <taxon>Paraconiothyrium</taxon>
    </lineage>
</organism>
<evidence type="ECO:0000313" key="10">
    <source>
        <dbReference type="EMBL" id="KAL1607646.1"/>
    </source>
</evidence>
<evidence type="ECO:0000259" key="9">
    <source>
        <dbReference type="PROSITE" id="PS50850"/>
    </source>
</evidence>
<keyword evidence="4 8" id="KW-0812">Transmembrane</keyword>
<dbReference type="EMBL" id="JAKJXO020000003">
    <property type="protein sequence ID" value="KAL1607646.1"/>
    <property type="molecule type" value="Genomic_DNA"/>
</dbReference>
<reference evidence="10 11" key="1">
    <citation type="submission" date="2024-02" db="EMBL/GenBank/DDBJ databases">
        <title>De novo assembly and annotation of 12 fungi associated with fruit tree decline syndrome in Ontario, Canada.</title>
        <authorList>
            <person name="Sulman M."/>
            <person name="Ellouze W."/>
            <person name="Ilyukhin E."/>
        </authorList>
    </citation>
    <scope>NUCLEOTIDE SEQUENCE [LARGE SCALE GENOMIC DNA]</scope>
    <source>
        <strain evidence="10 11">M42-189</strain>
    </source>
</reference>
<dbReference type="InterPro" id="IPR020846">
    <property type="entry name" value="MFS_dom"/>
</dbReference>
<dbReference type="InterPro" id="IPR036259">
    <property type="entry name" value="MFS_trans_sf"/>
</dbReference>
<evidence type="ECO:0000256" key="6">
    <source>
        <dbReference type="ARBA" id="ARBA00023136"/>
    </source>
</evidence>
<dbReference type="PRINTS" id="PR00171">
    <property type="entry name" value="SUGRTRNSPORT"/>
</dbReference>
<dbReference type="PROSITE" id="PS50850">
    <property type="entry name" value="MFS"/>
    <property type="match status" value="1"/>
</dbReference>
<evidence type="ECO:0000256" key="1">
    <source>
        <dbReference type="ARBA" id="ARBA00004141"/>
    </source>
</evidence>
<dbReference type="InterPro" id="IPR003663">
    <property type="entry name" value="Sugar/inositol_transpt"/>
</dbReference>
<gene>
    <name evidence="10" type="ORF">SLS60_002580</name>
</gene>
<comment type="caution">
    <text evidence="10">The sequence shown here is derived from an EMBL/GenBank/DDBJ whole genome shotgun (WGS) entry which is preliminary data.</text>
</comment>
<feature type="transmembrane region" description="Helical" evidence="8">
    <location>
        <begin position="418"/>
        <end position="437"/>
    </location>
</feature>
<keyword evidence="3 7" id="KW-0813">Transport</keyword>
<dbReference type="InterPro" id="IPR005829">
    <property type="entry name" value="Sugar_transporter_CS"/>
</dbReference>
<feature type="transmembrane region" description="Helical" evidence="8">
    <location>
        <begin position="322"/>
        <end position="343"/>
    </location>
</feature>
<dbReference type="SUPFAM" id="SSF103473">
    <property type="entry name" value="MFS general substrate transporter"/>
    <property type="match status" value="1"/>
</dbReference>
<dbReference type="InterPro" id="IPR050360">
    <property type="entry name" value="MFS_Sugar_Transporters"/>
</dbReference>
<evidence type="ECO:0000256" key="5">
    <source>
        <dbReference type="ARBA" id="ARBA00022989"/>
    </source>
</evidence>
<feature type="transmembrane region" description="Helical" evidence="8">
    <location>
        <begin position="388"/>
        <end position="406"/>
    </location>
</feature>
<dbReference type="PANTHER" id="PTHR48022">
    <property type="entry name" value="PLASTIDIC GLUCOSE TRANSPORTER 4"/>
    <property type="match status" value="1"/>
</dbReference>
<feature type="transmembrane region" description="Helical" evidence="8">
    <location>
        <begin position="103"/>
        <end position="123"/>
    </location>
</feature>
<feature type="transmembrane region" description="Helical" evidence="8">
    <location>
        <begin position="135"/>
        <end position="155"/>
    </location>
</feature>
<dbReference type="Pfam" id="PF00083">
    <property type="entry name" value="Sugar_tr"/>
    <property type="match status" value="1"/>
</dbReference>
<keyword evidence="11" id="KW-1185">Reference proteome</keyword>
<evidence type="ECO:0000313" key="11">
    <source>
        <dbReference type="Proteomes" id="UP001521785"/>
    </source>
</evidence>
<dbReference type="Proteomes" id="UP001521785">
    <property type="component" value="Unassembled WGS sequence"/>
</dbReference>
<accession>A0ABR3RT75</accession>
<feature type="transmembrane region" description="Helical" evidence="8">
    <location>
        <begin position="48"/>
        <end position="70"/>
    </location>
</feature>